<accession>A0A2W2H570</accession>
<evidence type="ECO:0000259" key="1">
    <source>
        <dbReference type="Pfam" id="PF01345"/>
    </source>
</evidence>
<evidence type="ECO:0000313" key="3">
    <source>
        <dbReference type="Proteomes" id="UP000248544"/>
    </source>
</evidence>
<dbReference type="AlphaFoldDB" id="A0A2W2H570"/>
<dbReference type="EMBL" id="POUA01000120">
    <property type="protein sequence ID" value="PZG44618.1"/>
    <property type="molecule type" value="Genomic_DNA"/>
</dbReference>
<name>A0A2W2H570_9ACTN</name>
<protein>
    <recommendedName>
        <fullName evidence="1">DUF11 domain-containing protein</fullName>
    </recommendedName>
</protein>
<dbReference type="Pfam" id="PF01345">
    <property type="entry name" value="DUF11"/>
    <property type="match status" value="1"/>
</dbReference>
<feature type="domain" description="DUF11" evidence="1">
    <location>
        <begin position="6"/>
        <end position="114"/>
    </location>
</feature>
<proteinExistence type="predicted"/>
<dbReference type="Proteomes" id="UP000248544">
    <property type="component" value="Unassembled WGS sequence"/>
</dbReference>
<sequence length="260" mass="26674">MTSYPKVAQPGRPLGYRIDVGNAGPGPAVRPELRVRLPEGVKVLSVDVAECKPGTAGRASEIVCSSGADVLKGGHGTLSVVGQVPADARGALRAVATIGSQAVDGDAADNTAEAVNRVGEGADLAVRLTRLGGRPARSYARGSRRAPVATPGRRAPGARVRAVVMNHGPQAVRDGQLFVRVRGARLVASEGARCGAHAGYVGCRLHAVPVGGGTRVLMVFAPAANARHARPMTAAAMVYSAVLGDRRPDNGKARLRVPLT</sequence>
<keyword evidence="3" id="KW-1185">Reference proteome</keyword>
<organism evidence="2 3">
    <name type="scientific">Spongiactinospora gelatinilytica</name>
    <dbReference type="NCBI Taxonomy" id="2666298"/>
    <lineage>
        <taxon>Bacteria</taxon>
        <taxon>Bacillati</taxon>
        <taxon>Actinomycetota</taxon>
        <taxon>Actinomycetes</taxon>
        <taxon>Streptosporangiales</taxon>
        <taxon>Streptosporangiaceae</taxon>
        <taxon>Spongiactinospora</taxon>
    </lineage>
</organism>
<dbReference type="InterPro" id="IPR001434">
    <property type="entry name" value="OmcB-like_DUF11"/>
</dbReference>
<reference evidence="2 3" key="1">
    <citation type="submission" date="2018-01" db="EMBL/GenBank/DDBJ databases">
        <title>Draft genome sequence of Sphaerisporangium sp. 7K107.</title>
        <authorList>
            <person name="Sahin N."/>
            <person name="Saygin H."/>
            <person name="Ay H."/>
        </authorList>
    </citation>
    <scope>NUCLEOTIDE SEQUENCE [LARGE SCALE GENOMIC DNA]</scope>
    <source>
        <strain evidence="2 3">7K107</strain>
    </source>
</reference>
<gene>
    <name evidence="2" type="ORF">C1I98_16890</name>
</gene>
<comment type="caution">
    <text evidence="2">The sequence shown here is derived from an EMBL/GenBank/DDBJ whole genome shotgun (WGS) entry which is preliminary data.</text>
</comment>
<evidence type="ECO:0000313" key="2">
    <source>
        <dbReference type="EMBL" id="PZG44618.1"/>
    </source>
</evidence>